<protein>
    <submittedName>
        <fullName evidence="2">GNAT family N-acetyltransferase</fullName>
    </submittedName>
</protein>
<comment type="caution">
    <text evidence="2">The sequence shown here is derived from an EMBL/GenBank/DDBJ whole genome shotgun (WGS) entry which is preliminary data.</text>
</comment>
<evidence type="ECO:0000313" key="2">
    <source>
        <dbReference type="EMBL" id="TLS49453.1"/>
    </source>
</evidence>
<accession>A0A5R9G9R2</accession>
<sequence length="225" mass="25215">MTGYRSEFYAFDREGRPTKAVVRNYGAEDFAALIDIQRECFPPPFPSELWWTEEQLASHTRLFPEGAICVEADGKLVGSMTALIVRYDPSASSHTWAETTGNGFITPHDPAGDTLYVVDVSVRPAYRAYGFGKAMAHAMYHLVVEKRLARLLGGGRMSGYHRYADTMSAEGYAEAVVAGRLKDPVITFLLRCGRTPVRVAANYLDDEESRDYALLMEWKNPFIQL</sequence>
<dbReference type="Proteomes" id="UP000309676">
    <property type="component" value="Unassembled WGS sequence"/>
</dbReference>
<keyword evidence="2" id="KW-0808">Transferase</keyword>
<dbReference type="Pfam" id="PF00583">
    <property type="entry name" value="Acetyltransf_1"/>
    <property type="match status" value="1"/>
</dbReference>
<evidence type="ECO:0000259" key="1">
    <source>
        <dbReference type="PROSITE" id="PS51186"/>
    </source>
</evidence>
<reference evidence="2 3" key="1">
    <citation type="submission" date="2019-05" db="EMBL/GenBank/DDBJ databases">
        <authorList>
            <person name="Narsing Rao M.P."/>
            <person name="Li W.J."/>
        </authorList>
    </citation>
    <scope>NUCLEOTIDE SEQUENCE [LARGE SCALE GENOMIC DNA]</scope>
    <source>
        <strain evidence="2 3">SYSU_K30003</strain>
    </source>
</reference>
<dbReference type="InterPro" id="IPR016181">
    <property type="entry name" value="Acyl_CoA_acyltransferase"/>
</dbReference>
<feature type="domain" description="N-acetyltransferase" evidence="1">
    <location>
        <begin position="20"/>
        <end position="221"/>
    </location>
</feature>
<dbReference type="EMBL" id="VCIW01000021">
    <property type="protein sequence ID" value="TLS49453.1"/>
    <property type="molecule type" value="Genomic_DNA"/>
</dbReference>
<proteinExistence type="predicted"/>
<evidence type="ECO:0000313" key="3">
    <source>
        <dbReference type="Proteomes" id="UP000309676"/>
    </source>
</evidence>
<dbReference type="AlphaFoldDB" id="A0A5R9G9R2"/>
<dbReference type="InterPro" id="IPR000182">
    <property type="entry name" value="GNAT_dom"/>
</dbReference>
<keyword evidence="3" id="KW-1185">Reference proteome</keyword>
<dbReference type="GO" id="GO:0016747">
    <property type="term" value="F:acyltransferase activity, transferring groups other than amino-acyl groups"/>
    <property type="evidence" value="ECO:0007669"/>
    <property type="project" value="InterPro"/>
</dbReference>
<name>A0A5R9G9R2_9BACL</name>
<dbReference type="SUPFAM" id="SSF55729">
    <property type="entry name" value="Acyl-CoA N-acyltransferases (Nat)"/>
    <property type="match status" value="1"/>
</dbReference>
<organism evidence="2 3">
    <name type="scientific">Paenibacillus antri</name>
    <dbReference type="NCBI Taxonomy" id="2582848"/>
    <lineage>
        <taxon>Bacteria</taxon>
        <taxon>Bacillati</taxon>
        <taxon>Bacillota</taxon>
        <taxon>Bacilli</taxon>
        <taxon>Bacillales</taxon>
        <taxon>Paenibacillaceae</taxon>
        <taxon>Paenibacillus</taxon>
    </lineage>
</organism>
<dbReference type="OrthoDB" id="9811121at2"/>
<dbReference type="PROSITE" id="PS51186">
    <property type="entry name" value="GNAT"/>
    <property type="match status" value="1"/>
</dbReference>
<dbReference type="RefSeq" id="WP_138197171.1">
    <property type="nucleotide sequence ID" value="NZ_VCIW01000021.1"/>
</dbReference>
<gene>
    <name evidence="2" type="ORF">FE782_25400</name>
</gene>
<dbReference type="Gene3D" id="3.40.630.30">
    <property type="match status" value="1"/>
</dbReference>